<evidence type="ECO:0000313" key="3">
    <source>
        <dbReference type="Proteomes" id="UP000196027"/>
    </source>
</evidence>
<dbReference type="InterPro" id="IPR052907">
    <property type="entry name" value="Beta-lactamase/esterase"/>
</dbReference>
<dbReference type="OrthoDB" id="5705574at2"/>
<evidence type="ECO:0000259" key="1">
    <source>
        <dbReference type="Pfam" id="PF00144"/>
    </source>
</evidence>
<gene>
    <name evidence="2" type="ORF">OLMES_3901</name>
</gene>
<dbReference type="Pfam" id="PF00144">
    <property type="entry name" value="Beta-lactamase"/>
    <property type="match status" value="1"/>
</dbReference>
<dbReference type="PANTHER" id="PTHR43319:SF3">
    <property type="entry name" value="BETA-LACTAMASE-RELATED DOMAIN-CONTAINING PROTEIN"/>
    <property type="match status" value="1"/>
</dbReference>
<dbReference type="SUPFAM" id="SSF56601">
    <property type="entry name" value="beta-lactamase/transpeptidase-like"/>
    <property type="match status" value="1"/>
</dbReference>
<dbReference type="EMBL" id="CP021425">
    <property type="protein sequence ID" value="ARU57921.1"/>
    <property type="molecule type" value="Genomic_DNA"/>
</dbReference>
<sequence>MKAALRKFLNTSELGALNEVIAIDHEHEVAPEEAGISPAEAEEIWQSVIDLYLTGTQPAITFCMRRQGKIVFNRSIGHQTGNGPKDKPATQKILANPDMPVCLFSASKAITALLMHMLVEDGLVNLLDPVSYYLPEFAAKGKRNITIHQILSHRGGIPRLAADTPVETLWDEDRVWQLLCDAKPLSSSGNELSYHALTGGFVMGRVLEKVAGINIQQYLDKKIRDPMDMTYFTYGTPAANRHKLATNYATGPRPTFPVTIVVKRALGADIGTVEQVVNSPEWYSSIMPAGNLVGTSEEISRFYQMMLNGGEWQGKRICKEDTIRRAVQEYGTLQFDRTLMIPMRYSAGLMLGGNPIGMWGKNSRHAFGHIGLLNKLCWADEARDISVSLLTSGIPIIAHHIPALFGFVNSITRNCRRNREVRLTQ</sequence>
<reference evidence="2 3" key="1">
    <citation type="submission" date="2017-05" db="EMBL/GenBank/DDBJ databases">
        <title>Genomic insights into alkan degradation activity of Oleiphilus messinensis.</title>
        <authorList>
            <person name="Kozyavkin S.A."/>
            <person name="Slesarev A.I."/>
            <person name="Golyshin P.N."/>
            <person name="Korzhenkov A."/>
            <person name="Golyshina O.N."/>
            <person name="Toshchakov S.V."/>
        </authorList>
    </citation>
    <scope>NUCLEOTIDE SEQUENCE [LARGE SCALE GENOMIC DNA]</scope>
    <source>
        <strain evidence="2 3">ME102</strain>
    </source>
</reference>
<protein>
    <submittedName>
        <fullName evidence="2">Beta-lactamase class C and other penicillin binding protein</fullName>
    </submittedName>
</protein>
<feature type="domain" description="Beta-lactamase-related" evidence="1">
    <location>
        <begin position="58"/>
        <end position="392"/>
    </location>
</feature>
<dbReference type="InterPro" id="IPR001466">
    <property type="entry name" value="Beta-lactam-related"/>
</dbReference>
<dbReference type="AlphaFoldDB" id="A0A1Y0IBR6"/>
<name>A0A1Y0IBR6_9GAMM</name>
<proteinExistence type="predicted"/>
<keyword evidence="3" id="KW-1185">Reference proteome</keyword>
<dbReference type="RefSeq" id="WP_087462764.1">
    <property type="nucleotide sequence ID" value="NZ_CP021425.1"/>
</dbReference>
<dbReference type="KEGG" id="ome:OLMES_3901"/>
<dbReference type="InterPro" id="IPR012338">
    <property type="entry name" value="Beta-lactam/transpept-like"/>
</dbReference>
<dbReference type="Proteomes" id="UP000196027">
    <property type="component" value="Chromosome"/>
</dbReference>
<evidence type="ECO:0000313" key="2">
    <source>
        <dbReference type="EMBL" id="ARU57921.1"/>
    </source>
</evidence>
<dbReference type="Gene3D" id="3.40.710.10">
    <property type="entry name" value="DD-peptidase/beta-lactamase superfamily"/>
    <property type="match status" value="1"/>
</dbReference>
<dbReference type="PANTHER" id="PTHR43319">
    <property type="entry name" value="BETA-LACTAMASE-RELATED"/>
    <property type="match status" value="1"/>
</dbReference>
<accession>A0A1Y0IBR6</accession>
<organism evidence="2 3">
    <name type="scientific">Oleiphilus messinensis</name>
    <dbReference type="NCBI Taxonomy" id="141451"/>
    <lineage>
        <taxon>Bacteria</taxon>
        <taxon>Pseudomonadati</taxon>
        <taxon>Pseudomonadota</taxon>
        <taxon>Gammaproteobacteria</taxon>
        <taxon>Oceanospirillales</taxon>
        <taxon>Oleiphilaceae</taxon>
        <taxon>Oleiphilus</taxon>
    </lineage>
</organism>